<proteinExistence type="predicted"/>
<protein>
    <submittedName>
        <fullName evidence="3">Uncharacterized protein</fullName>
    </submittedName>
</protein>
<evidence type="ECO:0000313" key="3">
    <source>
        <dbReference type="EMBL" id="GAA4497835.1"/>
    </source>
</evidence>
<dbReference type="Proteomes" id="UP001501243">
    <property type="component" value="Unassembled WGS sequence"/>
</dbReference>
<organism evidence="3 4">
    <name type="scientific">Hymenobacter ginsengisoli</name>
    <dbReference type="NCBI Taxonomy" id="1051626"/>
    <lineage>
        <taxon>Bacteria</taxon>
        <taxon>Pseudomonadati</taxon>
        <taxon>Bacteroidota</taxon>
        <taxon>Cytophagia</taxon>
        <taxon>Cytophagales</taxon>
        <taxon>Hymenobacteraceae</taxon>
        <taxon>Hymenobacter</taxon>
    </lineage>
</organism>
<accession>A0ABP8Q803</accession>
<evidence type="ECO:0000256" key="2">
    <source>
        <dbReference type="SAM" id="SignalP"/>
    </source>
</evidence>
<feature type="region of interest" description="Disordered" evidence="1">
    <location>
        <begin position="48"/>
        <end position="156"/>
    </location>
</feature>
<evidence type="ECO:0000256" key="1">
    <source>
        <dbReference type="SAM" id="MobiDB-lite"/>
    </source>
</evidence>
<feature type="compositionally biased region" description="Basic and acidic residues" evidence="1">
    <location>
        <begin position="78"/>
        <end position="132"/>
    </location>
</feature>
<feature type="compositionally biased region" description="Basic and acidic residues" evidence="1">
    <location>
        <begin position="49"/>
        <end position="71"/>
    </location>
</feature>
<keyword evidence="4" id="KW-1185">Reference proteome</keyword>
<feature type="compositionally biased region" description="Basic and acidic residues" evidence="1">
    <location>
        <begin position="143"/>
        <end position="156"/>
    </location>
</feature>
<gene>
    <name evidence="3" type="ORF">GCM10023172_13390</name>
</gene>
<dbReference type="EMBL" id="BAABGQ010000005">
    <property type="protein sequence ID" value="GAA4497835.1"/>
    <property type="molecule type" value="Genomic_DNA"/>
</dbReference>
<feature type="chain" id="PRO_5047324486" evidence="2">
    <location>
        <begin position="45"/>
        <end position="156"/>
    </location>
</feature>
<name>A0ABP8Q803_9BACT</name>
<evidence type="ECO:0000313" key="4">
    <source>
        <dbReference type="Proteomes" id="UP001501243"/>
    </source>
</evidence>
<comment type="caution">
    <text evidence="3">The sequence shown here is derived from an EMBL/GenBank/DDBJ whole genome shotgun (WGS) entry which is preliminary data.</text>
</comment>
<reference evidence="4" key="1">
    <citation type="journal article" date="2019" name="Int. J. Syst. Evol. Microbiol.">
        <title>The Global Catalogue of Microorganisms (GCM) 10K type strain sequencing project: providing services to taxonomists for standard genome sequencing and annotation.</title>
        <authorList>
            <consortium name="The Broad Institute Genomics Platform"/>
            <consortium name="The Broad Institute Genome Sequencing Center for Infectious Disease"/>
            <person name="Wu L."/>
            <person name="Ma J."/>
        </authorList>
    </citation>
    <scope>NUCLEOTIDE SEQUENCE [LARGE SCALE GENOMIC DNA]</scope>
    <source>
        <strain evidence="4">JCM 17841</strain>
    </source>
</reference>
<keyword evidence="2" id="KW-0732">Signal</keyword>
<sequence>MALGYRRGWVRFLFNDFFFSKAMKSFLFAALATASLLTSTGAFAAPFNNHDRDDRRYEQQRPGDRDFNHGYERRHRVAREEIARYEAQQHHDNDRRDNDRGRDDHFDRSQNYGFDRDHRVTQNERRDWERGHNYGYAQNHRVTPQERARWEAQYRR</sequence>
<feature type="signal peptide" evidence="2">
    <location>
        <begin position="1"/>
        <end position="44"/>
    </location>
</feature>